<reference evidence="1 2" key="1">
    <citation type="journal article" date="2013" name="Genome Announc.">
        <title>Whole-Genome Sequence of Microcystis aeruginosa TAIHU98, a Nontoxic Bloom-Forming Strain Isolated from Taihu Lake, China.</title>
        <authorList>
            <person name="Yang C."/>
            <person name="Zhang W."/>
            <person name="Ren M."/>
            <person name="Song L."/>
            <person name="Li T."/>
            <person name="Zhao J."/>
        </authorList>
    </citation>
    <scope>NUCLEOTIDE SEQUENCE [LARGE SCALE GENOMIC DNA]</scope>
    <source>
        <strain evidence="1 2">TAIHU98</strain>
    </source>
</reference>
<dbReference type="AlphaFoldDB" id="L7E2Y9"/>
<dbReference type="PATRIC" id="fig|1134457.3.peg.4356"/>
<name>L7E2Y9_MICAE</name>
<comment type="caution">
    <text evidence="1">The sequence shown here is derived from an EMBL/GenBank/DDBJ whole genome shotgun (WGS) entry which is preliminary data.</text>
</comment>
<gene>
    <name evidence="1" type="ORF">O53_4367</name>
</gene>
<dbReference type="EMBL" id="ANKQ01000003">
    <property type="protein sequence ID" value="ELP52642.1"/>
    <property type="molecule type" value="Genomic_DNA"/>
</dbReference>
<dbReference type="Proteomes" id="UP000010932">
    <property type="component" value="Unassembled WGS sequence"/>
</dbReference>
<protein>
    <submittedName>
        <fullName evidence="1">Uncharacterized protein</fullName>
    </submittedName>
</protein>
<proteinExistence type="predicted"/>
<evidence type="ECO:0000313" key="1">
    <source>
        <dbReference type="EMBL" id="ELP52642.1"/>
    </source>
</evidence>
<sequence length="39" mass="4435">MLALTKLSISKREIISIKKPEKEILANFIDFTPYLSDPA</sequence>
<organism evidence="1 2">
    <name type="scientific">Microcystis aeruginosa TAIHU98</name>
    <dbReference type="NCBI Taxonomy" id="1134457"/>
    <lineage>
        <taxon>Bacteria</taxon>
        <taxon>Bacillati</taxon>
        <taxon>Cyanobacteriota</taxon>
        <taxon>Cyanophyceae</taxon>
        <taxon>Oscillatoriophycideae</taxon>
        <taxon>Chroococcales</taxon>
        <taxon>Microcystaceae</taxon>
        <taxon>Microcystis</taxon>
    </lineage>
</organism>
<accession>L7E2Y9</accession>
<evidence type="ECO:0000313" key="2">
    <source>
        <dbReference type="Proteomes" id="UP000010932"/>
    </source>
</evidence>